<evidence type="ECO:0000256" key="2">
    <source>
        <dbReference type="ARBA" id="ARBA00023002"/>
    </source>
</evidence>
<dbReference type="CDD" id="cd08249">
    <property type="entry name" value="enoyl_reductase_like"/>
    <property type="match status" value="1"/>
</dbReference>
<dbReference type="OrthoDB" id="3509362at2759"/>
<dbReference type="SUPFAM" id="SSF51735">
    <property type="entry name" value="NAD(P)-binding Rossmann-fold domains"/>
    <property type="match status" value="1"/>
</dbReference>
<evidence type="ECO:0000256" key="1">
    <source>
        <dbReference type="ARBA" id="ARBA00008072"/>
    </source>
</evidence>
<dbReference type="SUPFAM" id="SSF50129">
    <property type="entry name" value="GroES-like"/>
    <property type="match status" value="1"/>
</dbReference>
<reference evidence="4 5" key="1">
    <citation type="submission" date="2014-02" db="EMBL/GenBank/DDBJ databases">
        <title>The genome sequence of the entomopathogenic fungus Metarhizium robertsii ARSEF 2575.</title>
        <authorList>
            <person name="Giuliano Garisto Donzelli B."/>
            <person name="Roe B.A."/>
            <person name="Macmil S.L."/>
            <person name="Krasnoff S.B."/>
            <person name="Gibson D.M."/>
        </authorList>
    </citation>
    <scope>NUCLEOTIDE SEQUENCE [LARGE SCALE GENOMIC DNA]</scope>
    <source>
        <strain evidence="4 5">ARSEF 2575</strain>
    </source>
</reference>
<comment type="similarity">
    <text evidence="1">Belongs to the zinc-containing alcohol dehydrogenase family.</text>
</comment>
<dbReference type="HOGENOM" id="CLU_026673_16_5_1"/>
<dbReference type="AlphaFoldDB" id="A0A014N7T8"/>
<proteinExistence type="inferred from homology"/>
<evidence type="ECO:0000313" key="5">
    <source>
        <dbReference type="Proteomes" id="UP000030151"/>
    </source>
</evidence>
<protein>
    <submittedName>
        <fullName evidence="4">Zinc-binding dehydrogenase</fullName>
    </submittedName>
</protein>
<evidence type="ECO:0000259" key="3">
    <source>
        <dbReference type="SMART" id="SM00829"/>
    </source>
</evidence>
<accession>A0A014N7T8</accession>
<organism evidence="4 5">
    <name type="scientific">Metarhizium robertsii</name>
    <dbReference type="NCBI Taxonomy" id="568076"/>
    <lineage>
        <taxon>Eukaryota</taxon>
        <taxon>Fungi</taxon>
        <taxon>Dikarya</taxon>
        <taxon>Ascomycota</taxon>
        <taxon>Pezizomycotina</taxon>
        <taxon>Sordariomycetes</taxon>
        <taxon>Hypocreomycetidae</taxon>
        <taxon>Hypocreales</taxon>
        <taxon>Clavicipitaceae</taxon>
        <taxon>Metarhizium</taxon>
    </lineage>
</organism>
<dbReference type="Proteomes" id="UP000030151">
    <property type="component" value="Unassembled WGS sequence"/>
</dbReference>
<dbReference type="InterPro" id="IPR047122">
    <property type="entry name" value="Trans-enoyl_RdTase-like"/>
</dbReference>
<dbReference type="PANTHER" id="PTHR45348">
    <property type="entry name" value="HYPOTHETICAL OXIDOREDUCTASE (EUROFUNG)"/>
    <property type="match status" value="1"/>
</dbReference>
<gene>
    <name evidence="4" type="ORF">X797_011054</name>
</gene>
<keyword evidence="2" id="KW-0560">Oxidoreductase</keyword>
<comment type="caution">
    <text evidence="4">The sequence shown here is derived from an EMBL/GenBank/DDBJ whole genome shotgun (WGS) entry which is preliminary data.</text>
</comment>
<dbReference type="GO" id="GO:0016651">
    <property type="term" value="F:oxidoreductase activity, acting on NAD(P)H"/>
    <property type="evidence" value="ECO:0007669"/>
    <property type="project" value="InterPro"/>
</dbReference>
<evidence type="ECO:0000313" key="4">
    <source>
        <dbReference type="EMBL" id="EXU95873.1"/>
    </source>
</evidence>
<dbReference type="PANTHER" id="PTHR45348:SF2">
    <property type="entry name" value="ZINC-TYPE ALCOHOL DEHYDROGENASE-LIKE PROTEIN C2E1P3.01"/>
    <property type="match status" value="1"/>
</dbReference>
<dbReference type="eggNOG" id="KOG1198">
    <property type="taxonomic scope" value="Eukaryota"/>
</dbReference>
<feature type="domain" description="Enoyl reductase (ER)" evidence="3">
    <location>
        <begin position="11"/>
        <end position="340"/>
    </location>
</feature>
<sequence length="344" mass="36857">MTSNKAAYIKTRHAPVEVEATEVWVPGHGEVLVRNEAISFNPIDAKIQRLDLFQSTYPLVGGFTFAGTVVDVGPGVTSVQPGDRVAVARWGTAASENKSGAWQQYAIGLEEYLVRLAPETSLEVGSGVIANLATVVSALTIHMGLSKPPVAGRSEPNGKRIFVYGGSSAVGGLAVKYASDAGYHVVTTSSPRNRELVERRKAAHIIDHTQPREDLVMEILAHGPYDGVFDSIGTSEATQLMGELLRDTGGLFFSTGPTPEDNALPTNVQKKWAGYSDILVSEAANKGLRDWYLRSYLPAALKSGQVWPNPAVKLEGGLGSVQRALDLMFDGKVTGSKLVVNPWD</sequence>
<dbReference type="InterPro" id="IPR013154">
    <property type="entry name" value="ADH-like_N"/>
</dbReference>
<dbReference type="InterPro" id="IPR036291">
    <property type="entry name" value="NAD(P)-bd_dom_sf"/>
</dbReference>
<dbReference type="InterPro" id="IPR011032">
    <property type="entry name" value="GroES-like_sf"/>
</dbReference>
<dbReference type="Gene3D" id="3.90.180.10">
    <property type="entry name" value="Medium-chain alcohol dehydrogenases, catalytic domain"/>
    <property type="match status" value="1"/>
</dbReference>
<dbReference type="EMBL" id="JELW01000062">
    <property type="protein sequence ID" value="EXU95873.1"/>
    <property type="molecule type" value="Genomic_DNA"/>
</dbReference>
<dbReference type="Pfam" id="PF08240">
    <property type="entry name" value="ADH_N"/>
    <property type="match status" value="1"/>
</dbReference>
<dbReference type="SMART" id="SM00829">
    <property type="entry name" value="PKS_ER"/>
    <property type="match status" value="1"/>
</dbReference>
<dbReference type="Gene3D" id="3.40.50.720">
    <property type="entry name" value="NAD(P)-binding Rossmann-like Domain"/>
    <property type="match status" value="1"/>
</dbReference>
<dbReference type="InterPro" id="IPR020843">
    <property type="entry name" value="ER"/>
</dbReference>
<name>A0A014N7T8_9HYPO</name>